<dbReference type="PANTHER" id="PTHR31974:SF2">
    <property type="entry name" value="BIOGENESIS OF LYSOSOME-RELATED ORGANELLES COMPLEX 1 SUBUNIT 3"/>
    <property type="match status" value="1"/>
</dbReference>
<evidence type="ECO:0000256" key="3">
    <source>
        <dbReference type="SAM" id="MobiDB-lite"/>
    </source>
</evidence>
<feature type="region of interest" description="Disordered" evidence="3">
    <location>
        <begin position="44"/>
        <end position="109"/>
    </location>
</feature>
<feature type="compositionally biased region" description="Polar residues" evidence="3">
    <location>
        <begin position="68"/>
        <end position="78"/>
    </location>
</feature>
<dbReference type="InterPro" id="IPR017245">
    <property type="entry name" value="BLOC-1_complex_su-3"/>
</dbReference>
<proteinExistence type="inferred from homology"/>
<feature type="region of interest" description="Disordered" evidence="3">
    <location>
        <begin position="1"/>
        <end position="20"/>
    </location>
</feature>
<name>A0A7M7GK88_STRPU</name>
<protein>
    <recommendedName>
        <fullName evidence="2">Biogenesis of lysosome-related organelles complex 1 subunit 3</fullName>
    </recommendedName>
</protein>
<sequence>MTTITRVVSGEASESDSDDELTAAAQLVAGRSQSSIGEELRQAGVVVQGEASETDIEEDEEMHLARAEQQQFPSQSNIPPLKVNRASRSPSIGSQSSIKSVTSASQVKVSPLDPPRYDTLLHRKLRERNISLQVSLQEAVAQAIQAKHKEFSNTNQMLTKSQMVIQDVCYSMRHFSDDIKRTNEKLDIISTSGYLPEFNFPSNGS</sequence>
<dbReference type="PANTHER" id="PTHR31974">
    <property type="entry name" value="BIOGENESIS OF LYSOSOME-RELATED ORGANELLES COMPLEX 1 SUBUNIT 3"/>
    <property type="match status" value="1"/>
</dbReference>
<dbReference type="Proteomes" id="UP000007110">
    <property type="component" value="Unassembled WGS sequence"/>
</dbReference>
<evidence type="ECO:0000313" key="5">
    <source>
        <dbReference type="Proteomes" id="UP000007110"/>
    </source>
</evidence>
<evidence type="ECO:0000256" key="2">
    <source>
        <dbReference type="ARBA" id="ARBA00019581"/>
    </source>
</evidence>
<dbReference type="GO" id="GO:0031083">
    <property type="term" value="C:BLOC-1 complex"/>
    <property type="evidence" value="ECO:0000318"/>
    <property type="project" value="GO_Central"/>
</dbReference>
<dbReference type="GeneID" id="100893309"/>
<dbReference type="InParanoid" id="A0A7M7GK88"/>
<dbReference type="EnsemblMetazoa" id="XM_003725061">
    <property type="protein sequence ID" value="XP_003725109"/>
    <property type="gene ID" value="LOC100893309"/>
</dbReference>
<dbReference type="Pfam" id="PF15753">
    <property type="entry name" value="BLOC1S3"/>
    <property type="match status" value="1"/>
</dbReference>
<accession>A0A7M7GK88</accession>
<reference evidence="5" key="1">
    <citation type="submission" date="2015-02" db="EMBL/GenBank/DDBJ databases">
        <title>Genome sequencing for Strongylocentrotus purpuratus.</title>
        <authorList>
            <person name="Murali S."/>
            <person name="Liu Y."/>
            <person name="Vee V."/>
            <person name="English A."/>
            <person name="Wang M."/>
            <person name="Skinner E."/>
            <person name="Han Y."/>
            <person name="Muzny D.M."/>
            <person name="Worley K.C."/>
            <person name="Gibbs R.A."/>
        </authorList>
    </citation>
    <scope>NUCLEOTIDE SEQUENCE</scope>
</reference>
<dbReference type="OrthoDB" id="5984572at2759"/>
<dbReference type="AlphaFoldDB" id="A0A7M7GK88"/>
<dbReference type="RefSeq" id="XP_003725109.2">
    <property type="nucleotide sequence ID" value="XM_003725061.3"/>
</dbReference>
<feature type="compositionally biased region" description="Acidic residues" evidence="3">
    <location>
        <begin position="52"/>
        <end position="61"/>
    </location>
</feature>
<evidence type="ECO:0000313" key="4">
    <source>
        <dbReference type="EnsemblMetazoa" id="XP_003725109"/>
    </source>
</evidence>
<keyword evidence="5" id="KW-1185">Reference proteome</keyword>
<evidence type="ECO:0000256" key="1">
    <source>
        <dbReference type="ARBA" id="ARBA00008942"/>
    </source>
</evidence>
<reference evidence="4" key="2">
    <citation type="submission" date="2021-01" db="UniProtKB">
        <authorList>
            <consortium name="EnsemblMetazoa"/>
        </authorList>
    </citation>
    <scope>IDENTIFICATION</scope>
</reference>
<feature type="compositionally biased region" description="Low complexity" evidence="3">
    <location>
        <begin position="87"/>
        <end position="103"/>
    </location>
</feature>
<dbReference type="KEGG" id="spu:100893309"/>
<comment type="similarity">
    <text evidence="1">Belongs to the BLOC1S3 family.</text>
</comment>
<organism evidence="4 5">
    <name type="scientific">Strongylocentrotus purpuratus</name>
    <name type="common">Purple sea urchin</name>
    <dbReference type="NCBI Taxonomy" id="7668"/>
    <lineage>
        <taxon>Eukaryota</taxon>
        <taxon>Metazoa</taxon>
        <taxon>Echinodermata</taxon>
        <taxon>Eleutherozoa</taxon>
        <taxon>Echinozoa</taxon>
        <taxon>Echinoidea</taxon>
        <taxon>Euechinoidea</taxon>
        <taxon>Echinacea</taxon>
        <taxon>Camarodonta</taxon>
        <taxon>Echinidea</taxon>
        <taxon>Strongylocentrotidae</taxon>
        <taxon>Strongylocentrotus</taxon>
    </lineage>
</organism>